<dbReference type="SUPFAM" id="SSF48452">
    <property type="entry name" value="TPR-like"/>
    <property type="match status" value="1"/>
</dbReference>
<dbReference type="GO" id="GO:0003677">
    <property type="term" value="F:DNA binding"/>
    <property type="evidence" value="ECO:0007669"/>
    <property type="project" value="InterPro"/>
</dbReference>
<evidence type="ECO:0000313" key="3">
    <source>
        <dbReference type="EMBL" id="GCE09489.1"/>
    </source>
</evidence>
<dbReference type="Gene3D" id="1.25.40.10">
    <property type="entry name" value="Tetratricopeptide repeat domain"/>
    <property type="match status" value="1"/>
</dbReference>
<dbReference type="PROSITE" id="PS50943">
    <property type="entry name" value="HTH_CROC1"/>
    <property type="match status" value="1"/>
</dbReference>
<feature type="compositionally biased region" description="Polar residues" evidence="1">
    <location>
        <begin position="80"/>
        <end position="95"/>
    </location>
</feature>
<dbReference type="InterPro" id="IPR001387">
    <property type="entry name" value="Cro/C1-type_HTH"/>
</dbReference>
<accession>A0A401ZRJ0</accession>
<sequence>MRREVKQPNEKLKYQREIRGWSQKKIGMSIGTSKDMVSRWETGERSPGRFYQEKLCALFQLSAIELGFLEPPKAAEGSIASPSESSALPVSAQDQSQKDTPRETGGPVLDLSRRHVLKGMLQVACTTLVLSPYIMLHADAPHQLEYHLTHSSVVDASVLDDLDNVTQRYWKLSQNFSFEVFSGVIGHFQTVTALLHRSQPVSTAKRLSEIAGEVAQIIGKILFDFHEYDLAWSYYAFSLSAAQTAGNADLWAVGLGRMSLLHIEKHQPQDALTLLVASQKLAIQQSGTRAWLACIQAEAHSQLEDLEAFTRAIERAESIAPEVLSDNDRYATGFSPSRLAGYKGSGYLQLKKADLALGALQTAESLVNSSSLRRKSVILADMGTAYAGLGEGQKASETAYQSLTIIRHVRSLSSLQRVYALRAALQPWETAAWVHELDHHIHEVYKEITAEPVASLL</sequence>
<protein>
    <recommendedName>
        <fullName evidence="2">HTH cro/C1-type domain-containing protein</fullName>
    </recommendedName>
</protein>
<comment type="caution">
    <text evidence="3">The sequence shown here is derived from an EMBL/GenBank/DDBJ whole genome shotgun (WGS) entry which is preliminary data.</text>
</comment>
<evidence type="ECO:0000259" key="2">
    <source>
        <dbReference type="PROSITE" id="PS50943"/>
    </source>
</evidence>
<dbReference type="Proteomes" id="UP000287224">
    <property type="component" value="Unassembled WGS sequence"/>
</dbReference>
<dbReference type="SUPFAM" id="SSF47413">
    <property type="entry name" value="lambda repressor-like DNA-binding domains"/>
    <property type="match status" value="1"/>
</dbReference>
<dbReference type="EMBL" id="BIFQ01000002">
    <property type="protein sequence ID" value="GCE09489.1"/>
    <property type="molecule type" value="Genomic_DNA"/>
</dbReference>
<dbReference type="InterPro" id="IPR011990">
    <property type="entry name" value="TPR-like_helical_dom_sf"/>
</dbReference>
<dbReference type="SMART" id="SM00530">
    <property type="entry name" value="HTH_XRE"/>
    <property type="match status" value="1"/>
</dbReference>
<evidence type="ECO:0000313" key="4">
    <source>
        <dbReference type="Proteomes" id="UP000287224"/>
    </source>
</evidence>
<dbReference type="InterPro" id="IPR010982">
    <property type="entry name" value="Lambda_DNA-bd_dom_sf"/>
</dbReference>
<dbReference type="Pfam" id="PF01381">
    <property type="entry name" value="HTH_3"/>
    <property type="match status" value="1"/>
</dbReference>
<dbReference type="CDD" id="cd00093">
    <property type="entry name" value="HTH_XRE"/>
    <property type="match status" value="1"/>
</dbReference>
<feature type="domain" description="HTH cro/C1-type" evidence="2">
    <location>
        <begin position="12"/>
        <end position="66"/>
    </location>
</feature>
<name>A0A401ZRJ0_9CHLR</name>
<evidence type="ECO:0000256" key="1">
    <source>
        <dbReference type="SAM" id="MobiDB-lite"/>
    </source>
</evidence>
<dbReference type="Gene3D" id="1.10.260.40">
    <property type="entry name" value="lambda repressor-like DNA-binding domains"/>
    <property type="match status" value="1"/>
</dbReference>
<dbReference type="AlphaFoldDB" id="A0A401ZRJ0"/>
<proteinExistence type="predicted"/>
<organism evidence="3 4">
    <name type="scientific">Dictyobacter aurantiacus</name>
    <dbReference type="NCBI Taxonomy" id="1936993"/>
    <lineage>
        <taxon>Bacteria</taxon>
        <taxon>Bacillati</taxon>
        <taxon>Chloroflexota</taxon>
        <taxon>Ktedonobacteria</taxon>
        <taxon>Ktedonobacterales</taxon>
        <taxon>Dictyobacteraceae</taxon>
        <taxon>Dictyobacter</taxon>
    </lineage>
</organism>
<gene>
    <name evidence="3" type="ORF">KDAU_68180</name>
</gene>
<keyword evidence="4" id="KW-1185">Reference proteome</keyword>
<feature type="region of interest" description="Disordered" evidence="1">
    <location>
        <begin position="75"/>
        <end position="109"/>
    </location>
</feature>
<reference evidence="4" key="1">
    <citation type="submission" date="2018-12" db="EMBL/GenBank/DDBJ databases">
        <title>Tengunoibacter tsumagoiensis gen. nov., sp. nov., Dictyobacter kobayashii sp. nov., D. alpinus sp. nov., and D. joshuensis sp. nov. and description of Dictyobacteraceae fam. nov. within the order Ktedonobacterales isolated from Tengu-no-mugimeshi.</title>
        <authorList>
            <person name="Wang C.M."/>
            <person name="Zheng Y."/>
            <person name="Sakai Y."/>
            <person name="Toyoda A."/>
            <person name="Minakuchi Y."/>
            <person name="Abe K."/>
            <person name="Yokota A."/>
            <person name="Yabe S."/>
        </authorList>
    </citation>
    <scope>NUCLEOTIDE SEQUENCE [LARGE SCALE GENOMIC DNA]</scope>
    <source>
        <strain evidence="4">S-27</strain>
    </source>
</reference>